<dbReference type="SMART" id="SM00864">
    <property type="entry name" value="Tubulin"/>
    <property type="match status" value="1"/>
</dbReference>
<comment type="caution">
    <text evidence="7">The sequence shown here is derived from an EMBL/GenBank/DDBJ whole genome shotgun (WGS) entry which is preliminary data.</text>
</comment>
<dbReference type="EMBL" id="BNJQ01000004">
    <property type="protein sequence ID" value="GHP02710.1"/>
    <property type="molecule type" value="Genomic_DNA"/>
</dbReference>
<dbReference type="SUPFAM" id="SSF55307">
    <property type="entry name" value="Tubulin C-terminal domain-like"/>
    <property type="match status" value="1"/>
</dbReference>
<dbReference type="PRINTS" id="PR01161">
    <property type="entry name" value="TUBULIN"/>
</dbReference>
<comment type="similarity">
    <text evidence="1 5">Belongs to the tubulin family.</text>
</comment>
<dbReference type="InterPro" id="IPR000217">
    <property type="entry name" value="Tubulin"/>
</dbReference>
<dbReference type="Pfam" id="PF00091">
    <property type="entry name" value="Tubulin"/>
    <property type="match status" value="1"/>
</dbReference>
<evidence type="ECO:0000256" key="3">
    <source>
        <dbReference type="ARBA" id="ARBA00022741"/>
    </source>
</evidence>
<dbReference type="PROSITE" id="PS00227">
    <property type="entry name" value="TUBULIN"/>
    <property type="match status" value="1"/>
</dbReference>
<dbReference type="InterPro" id="IPR003008">
    <property type="entry name" value="Tubulin_FtsZ_GTPase"/>
</dbReference>
<keyword evidence="3 5" id="KW-0547">Nucleotide-binding</keyword>
<evidence type="ECO:0000256" key="4">
    <source>
        <dbReference type="ARBA" id="ARBA00023134"/>
    </source>
</evidence>
<evidence type="ECO:0000256" key="2">
    <source>
        <dbReference type="ARBA" id="ARBA00022701"/>
    </source>
</evidence>
<organism evidence="7 8">
    <name type="scientific">Pycnococcus provasolii</name>
    <dbReference type="NCBI Taxonomy" id="41880"/>
    <lineage>
        <taxon>Eukaryota</taxon>
        <taxon>Viridiplantae</taxon>
        <taxon>Chlorophyta</taxon>
        <taxon>Pseudoscourfieldiophyceae</taxon>
        <taxon>Pseudoscourfieldiales</taxon>
        <taxon>Pycnococcaceae</taxon>
        <taxon>Pycnococcus</taxon>
    </lineage>
</organism>
<sequence>MSTADDVLIVQVGQCGVTAGAALSARICARHDACMAQPASRRPRAPLDGLLVRRGRADTPSSPAAADELVPRAVSVDAEPKAMHDAHKAHTKPVAAVWTEGGRGGVFANGFARDYGGGGARGLPQQASSARRGGESGVNLLSAAMAAVRAWAESSATTPDVLLLHSLAGGTGSGLGTRLLETMRDDGFHKAFVVTASVVPLACGESPIQAVNATLSLSSLAENADAALLLRNDDAVRAATRAREPGMQGANAYLAALLERTLAAHGRGVAPLRDIVTECAPIPAMKFLDAHTSWRPASQPSSSLSSTPPWREVLKAHLAPLVCRTHVDGTTPIKSISSMAFAHGTESDAGEALATLQASRTYTHAAWQTDPWRTRSRPLPLLAGEARHLTVISNRSNAIDVLEGSARRTRALLRAGAFVHHYTPFGVDKEDWEHACHVAETTSDAYRAFYL</sequence>
<dbReference type="InterPro" id="IPR036525">
    <property type="entry name" value="Tubulin/FtsZ_GTPase_sf"/>
</dbReference>
<dbReference type="Gene3D" id="3.40.50.1440">
    <property type="entry name" value="Tubulin/FtsZ, GTPase domain"/>
    <property type="match status" value="1"/>
</dbReference>
<evidence type="ECO:0000256" key="1">
    <source>
        <dbReference type="ARBA" id="ARBA00009636"/>
    </source>
</evidence>
<keyword evidence="8" id="KW-1185">Reference proteome</keyword>
<dbReference type="AlphaFoldDB" id="A0A830H9T3"/>
<dbReference type="InterPro" id="IPR017975">
    <property type="entry name" value="Tubulin_CS"/>
</dbReference>
<dbReference type="PANTHER" id="PTHR11588">
    <property type="entry name" value="TUBULIN"/>
    <property type="match status" value="1"/>
</dbReference>
<evidence type="ECO:0000313" key="8">
    <source>
        <dbReference type="Proteomes" id="UP000660262"/>
    </source>
</evidence>
<evidence type="ECO:0000256" key="5">
    <source>
        <dbReference type="RuleBase" id="RU000352"/>
    </source>
</evidence>
<dbReference type="GO" id="GO:0005525">
    <property type="term" value="F:GTP binding"/>
    <property type="evidence" value="ECO:0007669"/>
    <property type="project" value="UniProtKB-UniRule"/>
</dbReference>
<dbReference type="SUPFAM" id="SSF52490">
    <property type="entry name" value="Tubulin nucleotide-binding domain-like"/>
    <property type="match status" value="1"/>
</dbReference>
<keyword evidence="2 5" id="KW-0493">Microtubule</keyword>
<evidence type="ECO:0000259" key="6">
    <source>
        <dbReference type="SMART" id="SM00864"/>
    </source>
</evidence>
<dbReference type="Proteomes" id="UP000660262">
    <property type="component" value="Unassembled WGS sequence"/>
</dbReference>
<accession>A0A830H9T3</accession>
<dbReference type="GO" id="GO:0007017">
    <property type="term" value="P:microtubule-based process"/>
    <property type="evidence" value="ECO:0007669"/>
    <property type="project" value="InterPro"/>
</dbReference>
<feature type="domain" description="Tubulin/FtsZ GTPase" evidence="6">
    <location>
        <begin position="57"/>
        <end position="266"/>
    </location>
</feature>
<dbReference type="GO" id="GO:0005874">
    <property type="term" value="C:microtubule"/>
    <property type="evidence" value="ECO:0007669"/>
    <property type="project" value="UniProtKB-KW"/>
</dbReference>
<evidence type="ECO:0000313" key="7">
    <source>
        <dbReference type="EMBL" id="GHP02710.1"/>
    </source>
</evidence>
<name>A0A830H9T3_9CHLO</name>
<proteinExistence type="inferred from homology"/>
<keyword evidence="4 5" id="KW-0342">GTP-binding</keyword>
<gene>
    <name evidence="7" type="ORF">PPROV_000146600</name>
</gene>
<reference evidence="7" key="1">
    <citation type="submission" date="2020-10" db="EMBL/GenBank/DDBJ databases">
        <title>Unveiling of a novel bifunctional photoreceptor, Dualchrome1, isolated from a cosmopolitan green alga.</title>
        <authorList>
            <person name="Suzuki S."/>
            <person name="Kawachi M."/>
        </authorList>
    </citation>
    <scope>NUCLEOTIDE SEQUENCE</scope>
    <source>
        <strain evidence="7">NIES 2893</strain>
    </source>
</reference>
<dbReference type="InterPro" id="IPR008280">
    <property type="entry name" value="Tub_FtsZ_C"/>
</dbReference>
<protein>
    <recommendedName>
        <fullName evidence="6">Tubulin/FtsZ GTPase domain-containing protein</fullName>
    </recommendedName>
</protein>